<dbReference type="PATRIC" id="fig|146537.3.peg.1752"/>
<keyword evidence="2" id="KW-0378">Hydrolase</keyword>
<keyword evidence="2" id="KW-0540">Nuclease</keyword>
<protein>
    <submittedName>
        <fullName evidence="2">Endonuclease</fullName>
    </submittedName>
</protein>
<dbReference type="Proteomes" id="UP000053859">
    <property type="component" value="Unassembled WGS sequence"/>
</dbReference>
<evidence type="ECO:0000313" key="2">
    <source>
        <dbReference type="EMBL" id="GAP46927.1"/>
    </source>
</evidence>
<keyword evidence="2" id="KW-0255">Endonuclease</keyword>
<organism evidence="2 3">
    <name type="scientific">Streptomyces azureus</name>
    <dbReference type="NCBI Taxonomy" id="146537"/>
    <lineage>
        <taxon>Bacteria</taxon>
        <taxon>Bacillati</taxon>
        <taxon>Actinomycetota</taxon>
        <taxon>Actinomycetes</taxon>
        <taxon>Kitasatosporales</taxon>
        <taxon>Streptomycetaceae</taxon>
        <taxon>Streptomyces</taxon>
    </lineage>
</organism>
<keyword evidence="3" id="KW-1185">Reference proteome</keyword>
<dbReference type="RefSeq" id="WP_201785063.1">
    <property type="nucleotide sequence ID" value="NZ_DF968221.1"/>
</dbReference>
<dbReference type="AlphaFoldDB" id="A0A0K8PGB9"/>
<feature type="compositionally biased region" description="Basic and acidic residues" evidence="1">
    <location>
        <begin position="15"/>
        <end position="24"/>
    </location>
</feature>
<proteinExistence type="predicted"/>
<evidence type="ECO:0000313" key="3">
    <source>
        <dbReference type="Proteomes" id="UP000053859"/>
    </source>
</evidence>
<accession>A0A0K8PGB9</accession>
<dbReference type="InterPro" id="IPR044925">
    <property type="entry name" value="His-Me_finger_sf"/>
</dbReference>
<dbReference type="SUPFAM" id="SSF54060">
    <property type="entry name" value="His-Me finger endonucleases"/>
    <property type="match status" value="1"/>
</dbReference>
<name>A0A0K8PGB9_STRAJ</name>
<sequence length="261" mass="29191">MTATVQPALDGSVPEPRKTKTQRQAEDYETWLAEVPGGLNGHALAKPFVECSNSGCDREAAKRGMCEMHYQRWKAEFRRAGLPLPAAPPRPTWSADLTGNRPYDKQYREATKHRLIANSVEDPHTGCWIWQKALDRDGYGVCGAPKRESAHRASFLAFIGPIPAGMVIDHRCHSNAPTCPGGTDCMHRRCINPAHLEPVTDTVNVLRGRSTWAKNARKTHCHRGHEFTPENTYARPDGRACRACQNAASAAYKRRRKEVQR</sequence>
<feature type="region of interest" description="Disordered" evidence="1">
    <location>
        <begin position="1"/>
        <end position="24"/>
    </location>
</feature>
<reference evidence="2" key="1">
    <citation type="journal article" date="2015" name="Genome Announc.">
        <title>Draft Genome Sequence of Thiostrepton-Producing Streptomyces azureus ATCC 14921.</title>
        <authorList>
            <person name="Sakihara K."/>
            <person name="Maeda J."/>
            <person name="Tashiro K."/>
            <person name="Fujino Y."/>
            <person name="Kuhara S."/>
            <person name="Ohshima T."/>
            <person name="Ogata S."/>
            <person name="Doi K."/>
        </authorList>
    </citation>
    <scope>NUCLEOTIDE SEQUENCE [LARGE SCALE GENOMIC DNA]</scope>
    <source>
        <strain evidence="2">ATCC14921</strain>
    </source>
</reference>
<evidence type="ECO:0000256" key="1">
    <source>
        <dbReference type="SAM" id="MobiDB-lite"/>
    </source>
</evidence>
<gene>
    <name evidence="2" type="ORF">SAZU_1664</name>
</gene>
<dbReference type="GO" id="GO:0004519">
    <property type="term" value="F:endonuclease activity"/>
    <property type="evidence" value="ECO:0007669"/>
    <property type="project" value="UniProtKB-KW"/>
</dbReference>
<dbReference type="EMBL" id="DF968221">
    <property type="protein sequence ID" value="GAP46927.1"/>
    <property type="molecule type" value="Genomic_DNA"/>
</dbReference>